<dbReference type="PANTHER" id="PTHR12213:SF0">
    <property type="entry name" value="CORRINOID ADENOSYLTRANSFERASE MMAB"/>
    <property type="match status" value="1"/>
</dbReference>
<dbReference type="GO" id="GO:0005524">
    <property type="term" value="F:ATP binding"/>
    <property type="evidence" value="ECO:0007669"/>
    <property type="project" value="UniProtKB-UniRule"/>
</dbReference>
<keyword evidence="4 6" id="KW-0547">Nucleotide-binding</keyword>
<comment type="pathway">
    <text evidence="6">Cofactor biosynthesis; adenosylcobalamin biosynthesis; adenosylcobalamin from cob(II)yrinate a,c-diamide: step 2/7.</text>
</comment>
<evidence type="ECO:0000313" key="8">
    <source>
        <dbReference type="EMBL" id="MBF1414195.1"/>
    </source>
</evidence>
<evidence type="ECO:0000313" key="9">
    <source>
        <dbReference type="Proteomes" id="UP000757461"/>
    </source>
</evidence>
<evidence type="ECO:0000256" key="1">
    <source>
        <dbReference type="ARBA" id="ARBA00007487"/>
    </source>
</evidence>
<accession>A0A930N4X7</accession>
<sequence length="187" mass="21169">MKIYTKNGDKGTTSLCGGHRVAKDDLRVEAYGTIDELNAHLGLLISFLNQDRNLHFASLIHSLEHLQENLFVIGSVLSTYTETDQTLPVIAKRISEMEDSIDSWTAEIPPQSSFILPGGTVSAAQCHVCRTVCRRAERRIISLSHHVLLSPDILSFMNRLSDYFFVLSRYLNIKANECEKRWENTCK</sequence>
<comment type="catalytic activity">
    <reaction evidence="6">
        <text>2 cob(II)alamin + reduced [electron-transfer flavoprotein] + 2 ATP = 2 adenosylcob(III)alamin + 2 triphosphate + oxidized [electron-transfer flavoprotein] + 3 H(+)</text>
        <dbReference type="Rhea" id="RHEA:28671"/>
        <dbReference type="Rhea" id="RHEA-COMP:10685"/>
        <dbReference type="Rhea" id="RHEA-COMP:10686"/>
        <dbReference type="ChEBI" id="CHEBI:15378"/>
        <dbReference type="ChEBI" id="CHEBI:16304"/>
        <dbReference type="ChEBI" id="CHEBI:18036"/>
        <dbReference type="ChEBI" id="CHEBI:18408"/>
        <dbReference type="ChEBI" id="CHEBI:30616"/>
        <dbReference type="ChEBI" id="CHEBI:57692"/>
        <dbReference type="ChEBI" id="CHEBI:58307"/>
        <dbReference type="EC" id="2.5.1.17"/>
    </reaction>
</comment>
<evidence type="ECO:0000256" key="2">
    <source>
        <dbReference type="ARBA" id="ARBA00011233"/>
    </source>
</evidence>
<keyword evidence="5 6" id="KW-0067">ATP-binding</keyword>
<evidence type="ECO:0000256" key="6">
    <source>
        <dbReference type="RuleBase" id="RU366026"/>
    </source>
</evidence>
<dbReference type="InterPro" id="IPR029499">
    <property type="entry name" value="PduO-typ"/>
</dbReference>
<dbReference type="Proteomes" id="UP000757461">
    <property type="component" value="Unassembled WGS sequence"/>
</dbReference>
<evidence type="ECO:0000256" key="4">
    <source>
        <dbReference type="ARBA" id="ARBA00022741"/>
    </source>
</evidence>
<organism evidence="8 9">
    <name type="scientific">Prevotella histicola</name>
    <dbReference type="NCBI Taxonomy" id="470565"/>
    <lineage>
        <taxon>Bacteria</taxon>
        <taxon>Pseudomonadati</taxon>
        <taxon>Bacteroidota</taxon>
        <taxon>Bacteroidia</taxon>
        <taxon>Bacteroidales</taxon>
        <taxon>Prevotellaceae</taxon>
        <taxon>Prevotella</taxon>
    </lineage>
</organism>
<dbReference type="NCBIfam" id="TIGR00636">
    <property type="entry name" value="PduO_Nterm"/>
    <property type="match status" value="1"/>
</dbReference>
<dbReference type="GO" id="GO:0009236">
    <property type="term" value="P:cobalamin biosynthetic process"/>
    <property type="evidence" value="ECO:0007669"/>
    <property type="project" value="UniProtKB-UniRule"/>
</dbReference>
<dbReference type="PANTHER" id="PTHR12213">
    <property type="entry name" value="CORRINOID ADENOSYLTRANSFERASE"/>
    <property type="match status" value="1"/>
</dbReference>
<comment type="caution">
    <text evidence="8">The sequence shown here is derived from an EMBL/GenBank/DDBJ whole genome shotgun (WGS) entry which is preliminary data.</text>
</comment>
<evidence type="ECO:0000256" key="5">
    <source>
        <dbReference type="ARBA" id="ARBA00022840"/>
    </source>
</evidence>
<protein>
    <recommendedName>
        <fullName evidence="6">Corrinoid adenosyltransferase</fullName>
        <ecNumber evidence="6">2.5.1.17</ecNumber>
    </recommendedName>
    <alternativeName>
        <fullName evidence="6">Cob(II)alamin adenosyltransferase</fullName>
    </alternativeName>
    <alternativeName>
        <fullName evidence="6">Cob(II)yrinic acid a,c-diamide adenosyltransferase</fullName>
    </alternativeName>
    <alternativeName>
        <fullName evidence="6">Cobinamide/cobalamin adenosyltransferase</fullName>
    </alternativeName>
</protein>
<feature type="domain" description="Cobalamin adenosyltransferase-like" evidence="7">
    <location>
        <begin position="3"/>
        <end position="171"/>
    </location>
</feature>
<dbReference type="RefSeq" id="WP_219447132.1">
    <property type="nucleotide sequence ID" value="NZ_JAHXCH010000012.1"/>
</dbReference>
<keyword evidence="3 6" id="KW-0808">Transferase</keyword>
<dbReference type="InterPro" id="IPR016030">
    <property type="entry name" value="CblAdoTrfase-like"/>
</dbReference>
<dbReference type="EMBL" id="JABZSQ010000011">
    <property type="protein sequence ID" value="MBF1414195.1"/>
    <property type="molecule type" value="Genomic_DNA"/>
</dbReference>
<keyword evidence="6" id="KW-0169">Cobalamin biosynthesis</keyword>
<name>A0A930N4X7_9BACT</name>
<dbReference type="GO" id="GO:0008817">
    <property type="term" value="F:corrinoid adenosyltransferase activity"/>
    <property type="evidence" value="ECO:0007669"/>
    <property type="project" value="UniProtKB-UniRule"/>
</dbReference>
<comment type="catalytic activity">
    <reaction evidence="6">
        <text>2 cob(II)yrinate a,c diamide + reduced [electron-transfer flavoprotein] + 2 ATP = 2 adenosylcob(III)yrinate a,c-diamide + 2 triphosphate + oxidized [electron-transfer flavoprotein] + 3 H(+)</text>
        <dbReference type="Rhea" id="RHEA:11528"/>
        <dbReference type="Rhea" id="RHEA-COMP:10685"/>
        <dbReference type="Rhea" id="RHEA-COMP:10686"/>
        <dbReference type="ChEBI" id="CHEBI:15378"/>
        <dbReference type="ChEBI" id="CHEBI:18036"/>
        <dbReference type="ChEBI" id="CHEBI:30616"/>
        <dbReference type="ChEBI" id="CHEBI:57692"/>
        <dbReference type="ChEBI" id="CHEBI:58307"/>
        <dbReference type="ChEBI" id="CHEBI:58503"/>
        <dbReference type="ChEBI" id="CHEBI:58537"/>
        <dbReference type="EC" id="2.5.1.17"/>
    </reaction>
</comment>
<dbReference type="AlphaFoldDB" id="A0A930N4X7"/>
<dbReference type="Pfam" id="PF01923">
    <property type="entry name" value="Cob_adeno_trans"/>
    <property type="match status" value="1"/>
</dbReference>
<evidence type="ECO:0000259" key="7">
    <source>
        <dbReference type="Pfam" id="PF01923"/>
    </source>
</evidence>
<evidence type="ECO:0000256" key="3">
    <source>
        <dbReference type="ARBA" id="ARBA00022679"/>
    </source>
</evidence>
<dbReference type="FunFam" id="1.20.1200.10:FF:000001">
    <property type="entry name" value="Cob(I)yrinic acid a,c-diamide adenosyltransferase"/>
    <property type="match status" value="1"/>
</dbReference>
<proteinExistence type="inferred from homology"/>
<dbReference type="EC" id="2.5.1.17" evidence="6"/>
<comment type="similarity">
    <text evidence="1 6">Belongs to the Cob(I)alamin adenosyltransferase family.</text>
</comment>
<gene>
    <name evidence="8" type="ORF">HXN33_01320</name>
</gene>
<reference evidence="8" key="1">
    <citation type="submission" date="2020-04" db="EMBL/GenBank/DDBJ databases">
        <title>Deep metagenomics examines the oral microbiome during advanced dental caries in children, revealing novel taxa and co-occurrences with host molecules.</title>
        <authorList>
            <person name="Baker J.L."/>
            <person name="Morton J.T."/>
            <person name="Dinis M."/>
            <person name="Alvarez R."/>
            <person name="Tran N.C."/>
            <person name="Knight R."/>
            <person name="Edlund A."/>
        </authorList>
    </citation>
    <scope>NUCLEOTIDE SEQUENCE</scope>
    <source>
        <strain evidence="8">JCVI_25_bin.9</strain>
    </source>
</reference>
<comment type="subunit">
    <text evidence="2">Homotrimer.</text>
</comment>